<keyword evidence="4 8" id="KW-0812">Transmembrane</keyword>
<keyword evidence="2" id="KW-0813">Transport</keyword>
<feature type="transmembrane region" description="Helical" evidence="8">
    <location>
        <begin position="184"/>
        <end position="205"/>
    </location>
</feature>
<feature type="transmembrane region" description="Helical" evidence="8">
    <location>
        <begin position="145"/>
        <end position="163"/>
    </location>
</feature>
<dbReference type="eggNOG" id="COG1301">
    <property type="taxonomic scope" value="Bacteria"/>
</dbReference>
<keyword evidence="5" id="KW-0769">Symport</keyword>
<evidence type="ECO:0000256" key="5">
    <source>
        <dbReference type="ARBA" id="ARBA00022847"/>
    </source>
</evidence>
<dbReference type="GO" id="GO:0006835">
    <property type="term" value="P:dicarboxylic acid transport"/>
    <property type="evidence" value="ECO:0007669"/>
    <property type="project" value="UniProtKB-ARBA"/>
</dbReference>
<dbReference type="GO" id="GO:0005886">
    <property type="term" value="C:plasma membrane"/>
    <property type="evidence" value="ECO:0007669"/>
    <property type="project" value="UniProtKB-SubCell"/>
</dbReference>
<dbReference type="InterPro" id="IPR036458">
    <property type="entry name" value="Na:dicarbo_symporter_sf"/>
</dbReference>
<accession>E5Y5S3</accession>
<name>E5Y5S3_BILW3</name>
<evidence type="ECO:0000313" key="10">
    <source>
        <dbReference type="Proteomes" id="UP000006034"/>
    </source>
</evidence>
<sequence>MSKKHSKMSLPVQMVIGLVLGVIVGSMTSAEFTAAYLRPFGQLFITLIRMVVVPLVLATIIAGAAGIHDLSKLGRVATKTLVYYFLTTGVAVAIGLFLANIMQPGIGLDLSTKGLEAKQITPPSLIQTLLNIVPMNPIDALAKGNMLQVIFFAVIFGFALSSLGETGKPLLRIFELIGDVMIRMTNMVMMYAPIGVFGLISYTVSQHGLKVLLPLGKLILVSAIASVLHVIICYSPLVKYVVRIPLPTFFRGVFEPWLIAFTTCSSAAALPTNLQSVRRLGASKGVASFSIPLGNTINMDGTAIYMGVAAVFAAEVYGIPLTLSDQLTVMLMGLLASIGTAGVPGAGLIMVSLVFTQISIPLEALALIAGIDRVLDMIRTSINVLGDATGALLVSKLEGDLNTEPFAENEDVSELNTGTETFE</sequence>
<dbReference type="PRINTS" id="PR00173">
    <property type="entry name" value="EDTRNSPORT"/>
</dbReference>
<protein>
    <submittedName>
        <fullName evidence="9">DAACS family dicarboxylate/amino acid:cation (Na+ or H+) symporter</fullName>
    </submittedName>
</protein>
<feature type="transmembrane region" description="Helical" evidence="8">
    <location>
        <begin position="329"/>
        <end position="355"/>
    </location>
</feature>
<keyword evidence="3" id="KW-1003">Cell membrane</keyword>
<comment type="subcellular location">
    <subcellularLocation>
        <location evidence="1">Cell membrane</location>
        <topology evidence="1">Multi-pass membrane protein</topology>
    </subcellularLocation>
</comment>
<evidence type="ECO:0000256" key="6">
    <source>
        <dbReference type="ARBA" id="ARBA00022989"/>
    </source>
</evidence>
<feature type="transmembrane region" description="Helical" evidence="8">
    <location>
        <begin position="211"/>
        <end position="234"/>
    </location>
</feature>
<dbReference type="PANTHER" id="PTHR42865">
    <property type="entry name" value="PROTON/GLUTAMATE-ASPARTATE SYMPORTER"/>
    <property type="match status" value="1"/>
</dbReference>
<dbReference type="GO" id="GO:0015293">
    <property type="term" value="F:symporter activity"/>
    <property type="evidence" value="ECO:0007669"/>
    <property type="project" value="UniProtKB-KW"/>
</dbReference>
<evidence type="ECO:0000256" key="3">
    <source>
        <dbReference type="ARBA" id="ARBA00022475"/>
    </source>
</evidence>
<evidence type="ECO:0000256" key="7">
    <source>
        <dbReference type="ARBA" id="ARBA00023136"/>
    </source>
</evidence>
<evidence type="ECO:0000256" key="2">
    <source>
        <dbReference type="ARBA" id="ARBA00022448"/>
    </source>
</evidence>
<keyword evidence="6 8" id="KW-1133">Transmembrane helix</keyword>
<dbReference type="Gene3D" id="1.10.3860.10">
    <property type="entry name" value="Sodium:dicarboxylate symporter"/>
    <property type="match status" value="1"/>
</dbReference>
<reference evidence="9 10" key="1">
    <citation type="submission" date="2010-10" db="EMBL/GenBank/DDBJ databases">
        <authorList>
            <consortium name="The Broad Institute Genome Sequencing Platform"/>
            <person name="Ward D."/>
            <person name="Earl A."/>
            <person name="Feldgarden M."/>
            <person name="Young S.K."/>
            <person name="Gargeya S."/>
            <person name="Zeng Q."/>
            <person name="Alvarado L."/>
            <person name="Berlin A."/>
            <person name="Bochicchio J."/>
            <person name="Chapman S.B."/>
            <person name="Chen Z."/>
            <person name="Freedman E."/>
            <person name="Gellesch M."/>
            <person name="Goldberg J."/>
            <person name="Griggs A."/>
            <person name="Gujja S."/>
            <person name="Heilman E."/>
            <person name="Heiman D."/>
            <person name="Howarth C."/>
            <person name="Mehta T."/>
            <person name="Neiman D."/>
            <person name="Pearson M."/>
            <person name="Roberts A."/>
            <person name="Saif S."/>
            <person name="Shea T."/>
            <person name="Shenoy N."/>
            <person name="Sisk P."/>
            <person name="Stolte C."/>
            <person name="Sykes S."/>
            <person name="White J."/>
            <person name="Yandava C."/>
            <person name="Allen-Vercoe E."/>
            <person name="Sibley C."/>
            <person name="Ambrose C.E."/>
            <person name="Strauss J."/>
            <person name="Daigneault M."/>
            <person name="Haas B."/>
            <person name="Nusbaum C."/>
            <person name="Birren B."/>
        </authorList>
    </citation>
    <scope>NUCLEOTIDE SEQUENCE [LARGE SCALE GENOMIC DNA]</scope>
    <source>
        <strain evidence="9 10">3_1_6</strain>
    </source>
</reference>
<proteinExistence type="predicted"/>
<evidence type="ECO:0000256" key="1">
    <source>
        <dbReference type="ARBA" id="ARBA00004651"/>
    </source>
</evidence>
<feature type="transmembrane region" description="Helical" evidence="8">
    <location>
        <begin position="81"/>
        <end position="102"/>
    </location>
</feature>
<dbReference type="Pfam" id="PF00375">
    <property type="entry name" value="SDF"/>
    <property type="match status" value="1"/>
</dbReference>
<comment type="caution">
    <text evidence="9">The sequence shown here is derived from an EMBL/GenBank/DDBJ whole genome shotgun (WGS) entry which is preliminary data.</text>
</comment>
<feature type="transmembrane region" description="Helical" evidence="8">
    <location>
        <begin position="303"/>
        <end position="323"/>
    </location>
</feature>
<organism evidence="9 10">
    <name type="scientific">Bilophila wadsworthia (strain 3_1_6)</name>
    <dbReference type="NCBI Taxonomy" id="563192"/>
    <lineage>
        <taxon>Bacteria</taxon>
        <taxon>Pseudomonadati</taxon>
        <taxon>Thermodesulfobacteriota</taxon>
        <taxon>Desulfovibrionia</taxon>
        <taxon>Desulfovibrionales</taxon>
        <taxon>Desulfovibrionaceae</taxon>
        <taxon>Bilophila</taxon>
    </lineage>
</organism>
<gene>
    <name evidence="9" type="ORF">HMPREF0179_01536</name>
</gene>
<keyword evidence="7 8" id="KW-0472">Membrane</keyword>
<dbReference type="RefSeq" id="WP_016360843.1">
    <property type="nucleotide sequence ID" value="NZ_KE150238.1"/>
</dbReference>
<reference evidence="9 10" key="2">
    <citation type="submission" date="2013-04" db="EMBL/GenBank/DDBJ databases">
        <title>The Genome Sequence of Bilophila wadsworthia 3_1_6.</title>
        <authorList>
            <consortium name="The Broad Institute Genomics Platform"/>
            <person name="Earl A."/>
            <person name="Ward D."/>
            <person name="Feldgarden M."/>
            <person name="Gevers D."/>
            <person name="Sibley C."/>
            <person name="Strauss J."/>
            <person name="Allen-Vercoe E."/>
            <person name="Walker B."/>
            <person name="Young S."/>
            <person name="Zeng Q."/>
            <person name="Gargeya S."/>
            <person name="Fitzgerald M."/>
            <person name="Haas B."/>
            <person name="Abouelleil A."/>
            <person name="Allen A.W."/>
            <person name="Alvarado L."/>
            <person name="Arachchi H.M."/>
            <person name="Berlin A.M."/>
            <person name="Chapman S.B."/>
            <person name="Gainer-Dewar J."/>
            <person name="Goldberg J."/>
            <person name="Griggs A."/>
            <person name="Gujja S."/>
            <person name="Hansen M."/>
            <person name="Howarth C."/>
            <person name="Imamovic A."/>
            <person name="Ireland A."/>
            <person name="Larimer J."/>
            <person name="McCowan C."/>
            <person name="Murphy C."/>
            <person name="Pearson M."/>
            <person name="Poon T.W."/>
            <person name="Priest M."/>
            <person name="Roberts A."/>
            <person name="Saif S."/>
            <person name="Shea T."/>
            <person name="Sisk P."/>
            <person name="Sykes S."/>
            <person name="Wortman J."/>
            <person name="Nusbaum C."/>
            <person name="Birren B."/>
        </authorList>
    </citation>
    <scope>NUCLEOTIDE SEQUENCE [LARGE SCALE GENOMIC DNA]</scope>
    <source>
        <strain evidence="9 10">3_1_6</strain>
    </source>
</reference>
<dbReference type="GeneID" id="78086656"/>
<dbReference type="InterPro" id="IPR001991">
    <property type="entry name" value="Na-dicarboxylate_symporter"/>
</dbReference>
<evidence type="ECO:0000313" key="9">
    <source>
        <dbReference type="EMBL" id="EFV44635.2"/>
    </source>
</evidence>
<dbReference type="SUPFAM" id="SSF118215">
    <property type="entry name" value="Proton glutamate symport protein"/>
    <property type="match status" value="1"/>
</dbReference>
<evidence type="ECO:0000256" key="8">
    <source>
        <dbReference type="SAM" id="Phobius"/>
    </source>
</evidence>
<dbReference type="EMBL" id="ADCP02000001">
    <property type="protein sequence ID" value="EFV44635.2"/>
    <property type="molecule type" value="Genomic_DNA"/>
</dbReference>
<evidence type="ECO:0000256" key="4">
    <source>
        <dbReference type="ARBA" id="ARBA00022692"/>
    </source>
</evidence>
<keyword evidence="10" id="KW-1185">Reference proteome</keyword>
<dbReference type="OrthoDB" id="9766690at2"/>
<dbReference type="PANTHER" id="PTHR42865:SF7">
    <property type="entry name" value="PROTON_GLUTAMATE-ASPARTATE SYMPORTER"/>
    <property type="match status" value="1"/>
</dbReference>
<dbReference type="AlphaFoldDB" id="E5Y5S3"/>
<dbReference type="STRING" id="563192.HMPREF0179_01536"/>
<dbReference type="FunFam" id="1.10.3860.10:FF:000001">
    <property type="entry name" value="C4-dicarboxylate transport protein"/>
    <property type="match status" value="1"/>
</dbReference>
<dbReference type="HOGENOM" id="CLU_019375_7_0_7"/>
<feature type="transmembrane region" description="Helical" evidence="8">
    <location>
        <begin position="40"/>
        <end position="61"/>
    </location>
</feature>
<dbReference type="Proteomes" id="UP000006034">
    <property type="component" value="Unassembled WGS sequence"/>
</dbReference>